<evidence type="ECO:0000313" key="2">
    <source>
        <dbReference type="EMBL" id="MCM2373715.1"/>
    </source>
</evidence>
<evidence type="ECO:0000256" key="1">
    <source>
        <dbReference type="SAM" id="MobiDB-lite"/>
    </source>
</evidence>
<keyword evidence="3" id="KW-1185">Reference proteome</keyword>
<protein>
    <recommendedName>
        <fullName evidence="4">Secreted protein</fullName>
    </recommendedName>
</protein>
<dbReference type="RefSeq" id="WP_250931535.1">
    <property type="nucleotide sequence ID" value="NZ_JAMQBK010000065.1"/>
</dbReference>
<feature type="compositionally biased region" description="Low complexity" evidence="1">
    <location>
        <begin position="337"/>
        <end position="349"/>
    </location>
</feature>
<feature type="region of interest" description="Disordered" evidence="1">
    <location>
        <begin position="323"/>
        <end position="503"/>
    </location>
</feature>
<gene>
    <name evidence="2" type="ORF">NB063_24130</name>
</gene>
<proteinExistence type="predicted"/>
<organism evidence="2 3">
    <name type="scientific">Aporhodopirellula aestuarii</name>
    <dbReference type="NCBI Taxonomy" id="2950107"/>
    <lineage>
        <taxon>Bacteria</taxon>
        <taxon>Pseudomonadati</taxon>
        <taxon>Planctomycetota</taxon>
        <taxon>Planctomycetia</taxon>
        <taxon>Pirellulales</taxon>
        <taxon>Pirellulaceae</taxon>
        <taxon>Aporhodopirellula</taxon>
    </lineage>
</organism>
<accession>A0ABT0UA20</accession>
<name>A0ABT0UA20_9BACT</name>
<evidence type="ECO:0008006" key="4">
    <source>
        <dbReference type="Google" id="ProtNLM"/>
    </source>
</evidence>
<feature type="compositionally biased region" description="Polar residues" evidence="1">
    <location>
        <begin position="398"/>
        <end position="413"/>
    </location>
</feature>
<feature type="compositionally biased region" description="Pro residues" evidence="1">
    <location>
        <begin position="378"/>
        <end position="388"/>
    </location>
</feature>
<sequence>MRFEQHRSAETVNLKRNCGFAVTGRRRLVAYAISAALAMAPQCGVAQGVTDVVLGSGSFQIPFNIAAGGSQPREVHLYMAPAVNVASTGADASNDMGPPPIAPGEWRLLDRQLPSVGQFQVSQTPDGTFWFATRTIDASGRPHPPGPIDPELKVTVDTTQPAVDLIADADADGKVTANFTVDDATGASQITVHYVTDTLQQWQTARVERTADGGRFAFEPTDQWQQLSLRLRVLDGAGNESIITKRLQKPRVAVAGSTRFASGPLGFGNPMNYGNAAATPNYGGMQPGSPAAINIAGNSPALPPPSTADQISQDFGRQMPAIEMLPNSSDSGTELVPAPAADAQTPAEAMRPLDASALLPSQPQPPAEPRTPTHTAPAPAPRSVPPAPTSVQRPVDRSVTSTATDNVAPQTPFVTEAIPAPSGHRPAPTQLNQPALPEIDENEPDNGPVPSPWSPIDSSRTRNPSREFSTKPTPRPVTPGELPLASRESTAPREQRRVPVSSTDPLDLERLAQRAVVRHSNSNQFSLDYEIEAIGGRGVDEIELYGTTDGGQTWKKWGSDPDRVSPFDIETNGEGIFGFQIVVVASNGLMSPRPLAGDVPDIVVVVDQTEPEVGISGAKYGEGDRAGSLVIAYHCEDRYLTSRPITLAFSDSPTGPWTTIAAGLRNIGDYVWPADPQLPRQIYLRIDATDQAGNVGGYVLEEPIDTRGLAPRARIRAFRSIPSR</sequence>
<reference evidence="2 3" key="1">
    <citation type="journal article" date="2022" name="Syst. Appl. Microbiol.">
        <title>Rhodopirellula aestuarii sp. nov., a novel member of the genus Rhodopirellula isolated from brackish sediments collected in the Tagus River estuary, Portugal.</title>
        <authorList>
            <person name="Vitorino I.R."/>
            <person name="Klimek D."/>
            <person name="Calusinska M."/>
            <person name="Lobo-da-Cunha A."/>
            <person name="Vasconcelos V."/>
            <person name="Lage O.M."/>
        </authorList>
    </citation>
    <scope>NUCLEOTIDE SEQUENCE [LARGE SCALE GENOMIC DNA]</scope>
    <source>
        <strain evidence="2 3">ICT_H3.1</strain>
    </source>
</reference>
<comment type="caution">
    <text evidence="2">The sequence shown here is derived from an EMBL/GenBank/DDBJ whole genome shotgun (WGS) entry which is preliminary data.</text>
</comment>
<dbReference type="EMBL" id="JAMQBK010000065">
    <property type="protein sequence ID" value="MCM2373715.1"/>
    <property type="molecule type" value="Genomic_DNA"/>
</dbReference>
<dbReference type="Proteomes" id="UP001202961">
    <property type="component" value="Unassembled WGS sequence"/>
</dbReference>
<evidence type="ECO:0000313" key="3">
    <source>
        <dbReference type="Proteomes" id="UP001202961"/>
    </source>
</evidence>